<sequence>MGLKSFFRYLRLKIVITLVRLGIKLKPKRKITADKVLQIPSRDAKRTIKAHVYQSKSSSPTPVLVNFHGSGFCLPLHGSDNVFCQEVRDQTDYTVIDVQYRLAPENPFPAALNDVEDAVNWVLKQPEAFTTDHVAISGFSAGGTLALAAASSVFPKNTFRSLLAFYPPTNLAMMPEGKAAPDPTGTPLPPRLCHIFDDSYIPEGFDKRDPRISPLFAQPDRFPRNVMIVTCAQDSLAHEAEELAKKIENEPGHFVLRRRYDGVGHGWDKKAKEGTPGGEAVEMAHALALDILRR</sequence>
<dbReference type="PANTHER" id="PTHR23024:SF242">
    <property type="entry name" value="ALPHA_BETA HYDROLASE FOLD-3 DOMAIN-CONTAINING PROTEIN-RELATED"/>
    <property type="match status" value="1"/>
</dbReference>
<dbReference type="InterPro" id="IPR013094">
    <property type="entry name" value="AB_hydrolase_3"/>
</dbReference>
<name>A0ABR1LWE9_9PEZI</name>
<dbReference type="Pfam" id="PF07859">
    <property type="entry name" value="Abhydrolase_3"/>
    <property type="match status" value="1"/>
</dbReference>
<dbReference type="RefSeq" id="XP_066656786.1">
    <property type="nucleotide sequence ID" value="XM_066795087.1"/>
</dbReference>
<dbReference type="PANTHER" id="PTHR23024">
    <property type="entry name" value="ARYLACETAMIDE DEACETYLASE"/>
    <property type="match status" value="1"/>
</dbReference>
<dbReference type="SUPFAM" id="SSF53474">
    <property type="entry name" value="alpha/beta-Hydrolases"/>
    <property type="match status" value="1"/>
</dbReference>
<evidence type="ECO:0000259" key="1">
    <source>
        <dbReference type="Pfam" id="PF07859"/>
    </source>
</evidence>
<evidence type="ECO:0000313" key="2">
    <source>
        <dbReference type="EMBL" id="KAK7539515.1"/>
    </source>
</evidence>
<accession>A0ABR1LWE9</accession>
<dbReference type="Proteomes" id="UP001360953">
    <property type="component" value="Unassembled WGS sequence"/>
</dbReference>
<evidence type="ECO:0000313" key="3">
    <source>
        <dbReference type="Proteomes" id="UP001360953"/>
    </source>
</evidence>
<proteinExistence type="predicted"/>
<dbReference type="EMBL" id="JBBPEH010000004">
    <property type="protein sequence ID" value="KAK7539515.1"/>
    <property type="molecule type" value="Genomic_DNA"/>
</dbReference>
<dbReference type="InterPro" id="IPR050466">
    <property type="entry name" value="Carboxylest/Gibb_receptor"/>
</dbReference>
<organism evidence="2 3">
    <name type="scientific">Phyllosticta citribraziliensis</name>
    <dbReference type="NCBI Taxonomy" id="989973"/>
    <lineage>
        <taxon>Eukaryota</taxon>
        <taxon>Fungi</taxon>
        <taxon>Dikarya</taxon>
        <taxon>Ascomycota</taxon>
        <taxon>Pezizomycotina</taxon>
        <taxon>Dothideomycetes</taxon>
        <taxon>Dothideomycetes incertae sedis</taxon>
        <taxon>Botryosphaeriales</taxon>
        <taxon>Phyllostictaceae</taxon>
        <taxon>Phyllosticta</taxon>
    </lineage>
</organism>
<dbReference type="Gene3D" id="3.40.50.1820">
    <property type="entry name" value="alpha/beta hydrolase"/>
    <property type="match status" value="1"/>
</dbReference>
<dbReference type="InterPro" id="IPR029058">
    <property type="entry name" value="AB_hydrolase_fold"/>
</dbReference>
<feature type="domain" description="Alpha/beta hydrolase fold-3" evidence="1">
    <location>
        <begin position="64"/>
        <end position="267"/>
    </location>
</feature>
<dbReference type="GeneID" id="92027993"/>
<keyword evidence="3" id="KW-1185">Reference proteome</keyword>
<gene>
    <name evidence="2" type="ORF">J3D65DRAFT_282211</name>
</gene>
<protein>
    <submittedName>
        <fullName evidence="2">Esterase/lipase</fullName>
    </submittedName>
</protein>
<reference evidence="2 3" key="1">
    <citation type="submission" date="2024-04" db="EMBL/GenBank/DDBJ databases">
        <title>Phyllosticta paracitricarpa is synonymous to the EU quarantine fungus P. citricarpa based on phylogenomic analyses.</title>
        <authorList>
            <consortium name="Lawrence Berkeley National Laboratory"/>
            <person name="Van ingen-buijs V.A."/>
            <person name="Van westerhoven A.C."/>
            <person name="Haridas S."/>
            <person name="Skiadas P."/>
            <person name="Martin F."/>
            <person name="Groenewald J.Z."/>
            <person name="Crous P.W."/>
            <person name="Seidl M.F."/>
        </authorList>
    </citation>
    <scope>NUCLEOTIDE SEQUENCE [LARGE SCALE GENOMIC DNA]</scope>
    <source>
        <strain evidence="2 3">CPC 17464</strain>
    </source>
</reference>
<comment type="caution">
    <text evidence="2">The sequence shown here is derived from an EMBL/GenBank/DDBJ whole genome shotgun (WGS) entry which is preliminary data.</text>
</comment>